<reference evidence="1 2" key="1">
    <citation type="submission" date="2019-06" db="EMBL/GenBank/DDBJ databases">
        <title>Sequencing the genomes of 1000 actinobacteria strains.</title>
        <authorList>
            <person name="Klenk H.-P."/>
        </authorList>
    </citation>
    <scope>NUCLEOTIDE SEQUENCE [LARGE SCALE GENOMIC DNA]</scope>
    <source>
        <strain evidence="1 2">DSM 21776</strain>
    </source>
</reference>
<dbReference type="AlphaFoldDB" id="A0A543PX00"/>
<proteinExistence type="predicted"/>
<accession>A0A543PX00</accession>
<dbReference type="EMBL" id="VFQF01000001">
    <property type="protein sequence ID" value="TQN48604.1"/>
    <property type="molecule type" value="Genomic_DNA"/>
</dbReference>
<gene>
    <name evidence="1" type="ORF">FHX52_1743</name>
</gene>
<evidence type="ECO:0000313" key="1">
    <source>
        <dbReference type="EMBL" id="TQN48604.1"/>
    </source>
</evidence>
<name>A0A543PX00_9MICO</name>
<protein>
    <submittedName>
        <fullName evidence="1">Uncharacterized protein</fullName>
    </submittedName>
</protein>
<evidence type="ECO:0000313" key="2">
    <source>
        <dbReference type="Proteomes" id="UP000320085"/>
    </source>
</evidence>
<dbReference type="Proteomes" id="UP000320085">
    <property type="component" value="Unassembled WGS sequence"/>
</dbReference>
<sequence length="120" mass="13953">MALMTRAPQQRYRLITPGRPVIRGPKPDYVLGVIESLPRDGHVLLESMDVPELYIQVWLRPDGHYQLEVRDGSLETHVQTRTVSRERTAKAFTEWLYEQSGDGDDGWRKNFQWNNISDSL</sequence>
<organism evidence="1 2">
    <name type="scientific">Humibacillus xanthopallidus</name>
    <dbReference type="NCBI Taxonomy" id="412689"/>
    <lineage>
        <taxon>Bacteria</taxon>
        <taxon>Bacillati</taxon>
        <taxon>Actinomycetota</taxon>
        <taxon>Actinomycetes</taxon>
        <taxon>Micrococcales</taxon>
        <taxon>Intrasporangiaceae</taxon>
        <taxon>Humibacillus</taxon>
    </lineage>
</organism>
<comment type="caution">
    <text evidence="1">The sequence shown here is derived from an EMBL/GenBank/DDBJ whole genome shotgun (WGS) entry which is preliminary data.</text>
</comment>